<evidence type="ECO:0000256" key="2">
    <source>
        <dbReference type="ARBA" id="ARBA00005632"/>
    </source>
</evidence>
<feature type="transmembrane region" description="Helical" evidence="8">
    <location>
        <begin position="20"/>
        <end position="40"/>
    </location>
</feature>
<comment type="similarity">
    <text evidence="2">Belongs to the PsiE family.</text>
</comment>
<dbReference type="AlphaFoldDB" id="A0A4R6ZSG5"/>
<feature type="transmembrane region" description="Helical" evidence="8">
    <location>
        <begin position="108"/>
        <end position="128"/>
    </location>
</feature>
<accession>A0A4R6ZSG5</accession>
<gene>
    <name evidence="9" type="ORF">DFP96_101600</name>
</gene>
<name>A0A4R6ZSG5_9LIST</name>
<dbReference type="GO" id="GO:0016036">
    <property type="term" value="P:cellular response to phosphate starvation"/>
    <property type="evidence" value="ECO:0007669"/>
    <property type="project" value="InterPro"/>
</dbReference>
<evidence type="ECO:0000313" key="10">
    <source>
        <dbReference type="Proteomes" id="UP000295558"/>
    </source>
</evidence>
<dbReference type="Proteomes" id="UP000295558">
    <property type="component" value="Unassembled WGS sequence"/>
</dbReference>
<evidence type="ECO:0000256" key="3">
    <source>
        <dbReference type="ARBA" id="ARBA00021903"/>
    </source>
</evidence>
<keyword evidence="6 8" id="KW-1133">Transmembrane helix</keyword>
<feature type="transmembrane region" description="Helical" evidence="8">
    <location>
        <begin position="60"/>
        <end position="78"/>
    </location>
</feature>
<dbReference type="InterPro" id="IPR009315">
    <property type="entry name" value="P_starv_induced_PsiE"/>
</dbReference>
<dbReference type="PANTHER" id="PTHR37819">
    <property type="entry name" value="PROTEIN PSIE"/>
    <property type="match status" value="1"/>
</dbReference>
<dbReference type="NCBIfam" id="NF002765">
    <property type="entry name" value="PRK02833.1-3"/>
    <property type="match status" value="1"/>
</dbReference>
<keyword evidence="7 8" id="KW-0472">Membrane</keyword>
<organism evidence="9 10">
    <name type="scientific">Listeria rocourtiae</name>
    <dbReference type="NCBI Taxonomy" id="647910"/>
    <lineage>
        <taxon>Bacteria</taxon>
        <taxon>Bacillati</taxon>
        <taxon>Bacillota</taxon>
        <taxon>Bacilli</taxon>
        <taxon>Bacillales</taxon>
        <taxon>Listeriaceae</taxon>
        <taxon>Listeria</taxon>
    </lineage>
</organism>
<comment type="caution">
    <text evidence="9">The sequence shown here is derived from an EMBL/GenBank/DDBJ whole genome shotgun (WGS) entry which is preliminary data.</text>
</comment>
<dbReference type="STRING" id="1265846.PROCOU_14638"/>
<feature type="transmembrane region" description="Helical" evidence="8">
    <location>
        <begin position="85"/>
        <end position="102"/>
    </location>
</feature>
<protein>
    <recommendedName>
        <fullName evidence="3">Protein PsiE</fullName>
    </recommendedName>
</protein>
<evidence type="ECO:0000256" key="4">
    <source>
        <dbReference type="ARBA" id="ARBA00022475"/>
    </source>
</evidence>
<dbReference type="GO" id="GO:0005886">
    <property type="term" value="C:plasma membrane"/>
    <property type="evidence" value="ECO:0007669"/>
    <property type="project" value="UniProtKB-SubCell"/>
</dbReference>
<dbReference type="InterPro" id="IPR020948">
    <property type="entry name" value="P_starv_induced_PsiE-like"/>
</dbReference>
<proteinExistence type="inferred from homology"/>
<dbReference type="Pfam" id="PF06146">
    <property type="entry name" value="PsiE"/>
    <property type="match status" value="1"/>
</dbReference>
<evidence type="ECO:0000256" key="6">
    <source>
        <dbReference type="ARBA" id="ARBA00022989"/>
    </source>
</evidence>
<keyword evidence="5 8" id="KW-0812">Transmembrane</keyword>
<dbReference type="PANTHER" id="PTHR37819:SF1">
    <property type="entry name" value="PROTEIN PSIE"/>
    <property type="match status" value="1"/>
</dbReference>
<dbReference type="EMBL" id="SNZK01000001">
    <property type="protein sequence ID" value="TDR55657.1"/>
    <property type="molecule type" value="Genomic_DNA"/>
</dbReference>
<sequence length="138" mass="16253">MIESIKKWSDKTPRLLRAALNLALILVAVILVIAMFKEIWEIFHSIFYDTSESFYQITEEILVFFLYFEFLALIIKYFEMEYHFPLRYFIYIGITAIVRYIIIDHESALATLLLSGAILVLLVSLFVANTKTLRRDMN</sequence>
<reference evidence="9 10" key="1">
    <citation type="submission" date="2019-03" db="EMBL/GenBank/DDBJ databases">
        <title>Genomic Encyclopedia of Type Strains, Phase III (KMG-III): the genomes of soil and plant-associated and newly described type strains.</title>
        <authorList>
            <person name="Whitman W."/>
        </authorList>
    </citation>
    <scope>NUCLEOTIDE SEQUENCE [LARGE SCALE GENOMIC DNA]</scope>
    <source>
        <strain evidence="9 10">CECT 7972</strain>
    </source>
</reference>
<keyword evidence="4" id="KW-1003">Cell membrane</keyword>
<evidence type="ECO:0000256" key="8">
    <source>
        <dbReference type="SAM" id="Phobius"/>
    </source>
</evidence>
<dbReference type="PIRSF" id="PIRSF029598">
    <property type="entry name" value="PsiE"/>
    <property type="match status" value="1"/>
</dbReference>
<evidence type="ECO:0000256" key="5">
    <source>
        <dbReference type="ARBA" id="ARBA00022692"/>
    </source>
</evidence>
<evidence type="ECO:0000256" key="7">
    <source>
        <dbReference type="ARBA" id="ARBA00023136"/>
    </source>
</evidence>
<evidence type="ECO:0000256" key="1">
    <source>
        <dbReference type="ARBA" id="ARBA00004429"/>
    </source>
</evidence>
<evidence type="ECO:0000313" key="9">
    <source>
        <dbReference type="EMBL" id="TDR55657.1"/>
    </source>
</evidence>
<comment type="subcellular location">
    <subcellularLocation>
        <location evidence="1">Cell inner membrane</location>
        <topology evidence="1">Multi-pass membrane protein</topology>
    </subcellularLocation>
</comment>
<keyword evidence="10" id="KW-1185">Reference proteome</keyword>